<sequence length="355" mass="38887">MSVTIEPLVVPASADDESWRAYVALLNRAYERESGSALLPWDAAVMHSEYVTRTHRVIDGFVARRGGELVGAASLEYDLSTARDVQLAVSTDPADPSLFEALLAHAEGEARALGRTNAQIYISSPVDIDQHDDAEILRPPSGFGGVLRAAPLVQILLGRGYALGQVERCSVFRRGTDPAKLERRLHAASAVAGSDYVPVWWSGRTPDEYVDAYAYAVSRMSTDVPHGELSVEEQSWDAARVRAREARVEPTGELWAIAAVVHRPTGQIVAFNELVIPPDRTETTANYGTIALSNHRGHRLGTIVKCLGLLRWLDLAPSSPAVVTFNAVENRYMLDVNEAVGFTPLFWEGTWSRQL</sequence>
<reference evidence="1 2" key="1">
    <citation type="submission" date="2018-07" db="EMBL/GenBank/DDBJ databases">
        <title>Microbacterium endoborsara sp. nov., a novel actinobacterium isolated from Borszczowia aralocaspica.</title>
        <authorList>
            <person name="An D."/>
        </authorList>
    </citation>
    <scope>NUCLEOTIDE SEQUENCE [LARGE SCALE GENOMIC DNA]</scope>
    <source>
        <strain evidence="1 2">C1.15228</strain>
    </source>
</reference>
<keyword evidence="2" id="KW-1185">Reference proteome</keyword>
<keyword evidence="1" id="KW-0808">Transferase</keyword>
<name>A0A367Y7N2_9MICO</name>
<accession>A0A367Y7N2</accession>
<dbReference type="GO" id="GO:0016740">
    <property type="term" value="F:transferase activity"/>
    <property type="evidence" value="ECO:0007669"/>
    <property type="project" value="UniProtKB-KW"/>
</dbReference>
<dbReference type="EMBL" id="QORO01000001">
    <property type="protein sequence ID" value="RCK61864.1"/>
    <property type="molecule type" value="Genomic_DNA"/>
</dbReference>
<dbReference type="AlphaFoldDB" id="A0A367Y7N2"/>
<comment type="caution">
    <text evidence="1">The sequence shown here is derived from an EMBL/GenBank/DDBJ whole genome shotgun (WGS) entry which is preliminary data.</text>
</comment>
<organism evidence="1 2">
    <name type="scientific">Microbacterium sorbitolivorans</name>
    <dbReference type="NCBI Taxonomy" id="1867410"/>
    <lineage>
        <taxon>Bacteria</taxon>
        <taxon>Bacillati</taxon>
        <taxon>Actinomycetota</taxon>
        <taxon>Actinomycetes</taxon>
        <taxon>Micrococcales</taxon>
        <taxon>Microbacteriaceae</taxon>
        <taxon>Microbacterium</taxon>
    </lineage>
</organism>
<dbReference type="Proteomes" id="UP000253508">
    <property type="component" value="Unassembled WGS sequence"/>
</dbReference>
<dbReference type="OrthoDB" id="4119890at2"/>
<gene>
    <name evidence="1" type="ORF">DTO57_04420</name>
</gene>
<evidence type="ECO:0000313" key="2">
    <source>
        <dbReference type="Proteomes" id="UP000253508"/>
    </source>
</evidence>
<proteinExistence type="predicted"/>
<dbReference type="Gene3D" id="3.40.630.30">
    <property type="match status" value="1"/>
</dbReference>
<dbReference type="InterPro" id="IPR016181">
    <property type="entry name" value="Acyl_CoA_acyltransferase"/>
</dbReference>
<dbReference type="RefSeq" id="WP_114116966.1">
    <property type="nucleotide sequence ID" value="NZ_BMHU01000004.1"/>
</dbReference>
<evidence type="ECO:0000313" key="1">
    <source>
        <dbReference type="EMBL" id="RCK61864.1"/>
    </source>
</evidence>
<dbReference type="SUPFAM" id="SSF55729">
    <property type="entry name" value="Acyl-CoA N-acyltransferases (Nat)"/>
    <property type="match status" value="1"/>
</dbReference>
<protein>
    <submittedName>
        <fullName evidence="1">GNAT family N-acetyltransferase</fullName>
    </submittedName>
</protein>